<organism evidence="2 3">
    <name type="scientific">Nocardioides humi</name>
    <dbReference type="NCBI Taxonomy" id="449461"/>
    <lineage>
        <taxon>Bacteria</taxon>
        <taxon>Bacillati</taxon>
        <taxon>Actinomycetota</taxon>
        <taxon>Actinomycetes</taxon>
        <taxon>Propionibacteriales</taxon>
        <taxon>Nocardioidaceae</taxon>
        <taxon>Nocardioides</taxon>
    </lineage>
</organism>
<proteinExistence type="predicted"/>
<dbReference type="EMBL" id="BAAAOR010000025">
    <property type="protein sequence ID" value="GAA1528063.1"/>
    <property type="molecule type" value="Genomic_DNA"/>
</dbReference>
<dbReference type="Gene3D" id="1.10.1220.10">
    <property type="entry name" value="Met repressor-like"/>
    <property type="match status" value="1"/>
</dbReference>
<protein>
    <recommendedName>
        <fullName evidence="1">Antitoxin FitA-like ribbon-helix-helix domain-containing protein</fullName>
    </recommendedName>
</protein>
<keyword evidence="3" id="KW-1185">Reference proteome</keyword>
<dbReference type="InterPro" id="IPR053853">
    <property type="entry name" value="FitA-like_RHH"/>
</dbReference>
<dbReference type="Pfam" id="PF22513">
    <property type="entry name" value="FitA-like_RHH"/>
    <property type="match status" value="1"/>
</dbReference>
<reference evidence="2 3" key="1">
    <citation type="journal article" date="2019" name="Int. J. Syst. Evol. Microbiol.">
        <title>The Global Catalogue of Microorganisms (GCM) 10K type strain sequencing project: providing services to taxonomists for standard genome sequencing and annotation.</title>
        <authorList>
            <consortium name="The Broad Institute Genomics Platform"/>
            <consortium name="The Broad Institute Genome Sequencing Center for Infectious Disease"/>
            <person name="Wu L."/>
            <person name="Ma J."/>
        </authorList>
    </citation>
    <scope>NUCLEOTIDE SEQUENCE [LARGE SCALE GENOMIC DNA]</scope>
    <source>
        <strain evidence="2 3">JCM 14942</strain>
    </source>
</reference>
<comment type="caution">
    <text evidence="2">The sequence shown here is derived from an EMBL/GenBank/DDBJ whole genome shotgun (WGS) entry which is preliminary data.</text>
</comment>
<dbReference type="InterPro" id="IPR010985">
    <property type="entry name" value="Ribbon_hlx_hlx"/>
</dbReference>
<feature type="domain" description="Antitoxin FitA-like ribbon-helix-helix" evidence="1">
    <location>
        <begin position="16"/>
        <end position="51"/>
    </location>
</feature>
<evidence type="ECO:0000313" key="2">
    <source>
        <dbReference type="EMBL" id="GAA1528063.1"/>
    </source>
</evidence>
<sequence length="90" mass="9973">MLADRMQTQHSGSMVSITIRDVPDETRAELAARAARSGQSMQEFLRARLVELAETPDPQDVLDRIRRHKAAFGQGLSVEQILVTKGADRA</sequence>
<name>A0ABN2AUZ2_9ACTN</name>
<gene>
    <name evidence="2" type="ORF">GCM10009788_34280</name>
</gene>
<dbReference type="Proteomes" id="UP001500842">
    <property type="component" value="Unassembled WGS sequence"/>
</dbReference>
<evidence type="ECO:0000313" key="3">
    <source>
        <dbReference type="Proteomes" id="UP001500842"/>
    </source>
</evidence>
<evidence type="ECO:0000259" key="1">
    <source>
        <dbReference type="Pfam" id="PF22513"/>
    </source>
</evidence>
<dbReference type="SUPFAM" id="SSF47598">
    <property type="entry name" value="Ribbon-helix-helix"/>
    <property type="match status" value="1"/>
</dbReference>
<accession>A0ABN2AUZ2</accession>
<dbReference type="InterPro" id="IPR013321">
    <property type="entry name" value="Arc_rbn_hlx_hlx"/>
</dbReference>